<dbReference type="EMBL" id="CP013927">
    <property type="protein sequence ID" value="AMJ76680.1"/>
    <property type="molecule type" value="Genomic_DNA"/>
</dbReference>
<evidence type="ECO:0000313" key="2">
    <source>
        <dbReference type="Proteomes" id="UP000056750"/>
    </source>
</evidence>
<gene>
    <name evidence="1" type="ORF">AVL57_00625</name>
</gene>
<keyword evidence="2" id="KW-1185">Reference proteome</keyword>
<evidence type="ECO:0000313" key="1">
    <source>
        <dbReference type="EMBL" id="AMJ76680.1"/>
    </source>
</evidence>
<dbReference type="RefSeq" id="WP_061093721.1">
    <property type="nucleotide sequence ID" value="NZ_CP013927.1"/>
</dbReference>
<dbReference type="Proteomes" id="UP000056750">
    <property type="component" value="Plasmid pASTE61-200"/>
</dbReference>
<sequence length="69" mass="7842">MVTIINGIGSSEIVIEHAQTNKVDEAKRWMLGFNYWLDPRSVIKVGYEDTDVADGPDDKRFAVQFSYGF</sequence>
<protein>
    <recommendedName>
        <fullName evidence="3">Porin</fullName>
    </recommendedName>
</protein>
<proteinExistence type="predicted"/>
<reference evidence="1 2" key="1">
    <citation type="submission" date="2015-12" db="EMBL/GenBank/DDBJ databases">
        <title>Intraspecies pangenome expansion in the marine bacterium Alteromonas.</title>
        <authorList>
            <person name="Lopez-Perez M."/>
            <person name="Rodriguez-Valera F."/>
        </authorList>
    </citation>
    <scope>NUCLEOTIDE SEQUENCE [LARGE SCALE GENOMIC DNA]</scope>
    <source>
        <strain evidence="1 2">LMG 21861</strain>
        <plasmid evidence="1 2">pASTE61-200</plasmid>
    </source>
</reference>
<organism evidence="1 2">
    <name type="scientific">Alteromonas stellipolaris</name>
    <dbReference type="NCBI Taxonomy" id="233316"/>
    <lineage>
        <taxon>Bacteria</taxon>
        <taxon>Pseudomonadati</taxon>
        <taxon>Pseudomonadota</taxon>
        <taxon>Gammaproteobacteria</taxon>
        <taxon>Alteromonadales</taxon>
        <taxon>Alteromonadaceae</taxon>
        <taxon>Alteromonas/Salinimonas group</taxon>
        <taxon>Alteromonas</taxon>
    </lineage>
</organism>
<geneLocation type="plasmid" evidence="1 2">
    <name>pASTE61-200</name>
</geneLocation>
<keyword evidence="1" id="KW-0614">Plasmid</keyword>
<accession>A0ABM5YQI1</accession>
<name>A0ABM5YQI1_9ALTE</name>
<evidence type="ECO:0008006" key="3">
    <source>
        <dbReference type="Google" id="ProtNLM"/>
    </source>
</evidence>